<evidence type="ECO:0000259" key="7">
    <source>
        <dbReference type="Pfam" id="PF00588"/>
    </source>
</evidence>
<name>A0A8D5AHM6_9GAMM</name>
<keyword evidence="9" id="KW-1185">Reference proteome</keyword>
<sequence>MFHVVLYQPEIPPNTGNIIRLCANTGCRLHLIRPLGFELEDAKLRRAGLDYREWAEVRVHDSLAAFREQVAVATLYALTTKGSRRYADAAFRSGDALLLGPESRGLPGEVLDALPAESKLIVPMVSGSRSLNLSNAAAVVVYEAWRQLGFAGAA</sequence>
<keyword evidence="2 6" id="KW-0489">Methyltransferase</keyword>
<feature type="binding site" evidence="6">
    <location>
        <position position="78"/>
    </location>
    <ligand>
        <name>S-adenosyl-L-methionine</name>
        <dbReference type="ChEBI" id="CHEBI:59789"/>
    </ligand>
</feature>
<comment type="subcellular location">
    <subcellularLocation>
        <location evidence="6">Cytoplasm</location>
    </subcellularLocation>
</comment>
<comment type="function">
    <text evidence="6">Methylates the ribose at the nucleotide 34 wobble position in the two leucyl isoacceptors tRNA(Leu)(CmAA) and tRNA(Leu)(cmnm5UmAA). Catalyzes the methyl transfer from S-adenosyl-L-methionine to the 2'-OH of the wobble nucleotide.</text>
</comment>
<comment type="subunit">
    <text evidence="6">Homodimer.</text>
</comment>
<protein>
    <recommendedName>
        <fullName evidence="6">tRNA (cytidine(34)-2'-O)-methyltransferase</fullName>
        <ecNumber evidence="6">2.1.1.207</ecNumber>
    </recommendedName>
    <alternativeName>
        <fullName evidence="6">tRNA (cytidine/uridine-2'-O-)-methyltransferase TrmL</fullName>
    </alternativeName>
</protein>
<evidence type="ECO:0000313" key="8">
    <source>
        <dbReference type="EMBL" id="BBL71623.1"/>
    </source>
</evidence>
<evidence type="ECO:0000256" key="1">
    <source>
        <dbReference type="ARBA" id="ARBA00022490"/>
    </source>
</evidence>
<evidence type="ECO:0000256" key="4">
    <source>
        <dbReference type="ARBA" id="ARBA00022691"/>
    </source>
</evidence>
<reference evidence="8" key="1">
    <citation type="submission" date="2019-06" db="EMBL/GenBank/DDBJ databases">
        <title>Complete genome sequence of Methylogaea oryzae strain JCM16910.</title>
        <authorList>
            <person name="Asakawa S."/>
        </authorList>
    </citation>
    <scope>NUCLEOTIDE SEQUENCE</scope>
    <source>
        <strain evidence="8">E10</strain>
    </source>
</reference>
<feature type="binding site" evidence="6">
    <location>
        <position position="130"/>
    </location>
    <ligand>
        <name>S-adenosyl-L-methionine</name>
        <dbReference type="ChEBI" id="CHEBI:59789"/>
    </ligand>
</feature>
<dbReference type="PIRSF" id="PIRSF029256">
    <property type="entry name" value="SpoU_TrmH_prd"/>
    <property type="match status" value="1"/>
</dbReference>
<dbReference type="GO" id="GO:0003723">
    <property type="term" value="F:RNA binding"/>
    <property type="evidence" value="ECO:0007669"/>
    <property type="project" value="InterPro"/>
</dbReference>
<evidence type="ECO:0000256" key="5">
    <source>
        <dbReference type="ARBA" id="ARBA00022694"/>
    </source>
</evidence>
<dbReference type="PANTHER" id="PTHR42971:SF1">
    <property type="entry name" value="TRNA (CYTIDINE(34)-2'-O)-METHYLTRANSFERASE"/>
    <property type="match status" value="1"/>
</dbReference>
<comment type="similarity">
    <text evidence="6">Belongs to the class IV-like SAM-binding methyltransferase superfamily. RNA methyltransferase TrmH family. TrmL subfamily.</text>
</comment>
<evidence type="ECO:0000256" key="6">
    <source>
        <dbReference type="HAMAP-Rule" id="MF_01885"/>
    </source>
</evidence>
<keyword evidence="3 6" id="KW-0808">Transferase</keyword>
<dbReference type="KEGG" id="moz:MoryE10_22290"/>
<dbReference type="AlphaFoldDB" id="A0A8D5AHM6"/>
<dbReference type="PANTHER" id="PTHR42971">
    <property type="entry name" value="TRNA (CYTIDINE(34)-2'-O)-METHYLTRANSFERASE"/>
    <property type="match status" value="1"/>
</dbReference>
<feature type="domain" description="tRNA/rRNA methyltransferase SpoU type" evidence="7">
    <location>
        <begin position="2"/>
        <end position="142"/>
    </location>
</feature>
<comment type="catalytic activity">
    <reaction evidence="6">
        <text>5-carboxymethylaminomethyluridine(34) in tRNA(Leu) + S-adenosyl-L-methionine = 5-carboxymethylaminomethyl-2'-O-methyluridine(34) in tRNA(Leu) + S-adenosyl-L-homocysteine + H(+)</text>
        <dbReference type="Rhea" id="RHEA:43088"/>
        <dbReference type="Rhea" id="RHEA-COMP:10333"/>
        <dbReference type="Rhea" id="RHEA-COMP:10334"/>
        <dbReference type="ChEBI" id="CHEBI:15378"/>
        <dbReference type="ChEBI" id="CHEBI:57856"/>
        <dbReference type="ChEBI" id="CHEBI:59789"/>
        <dbReference type="ChEBI" id="CHEBI:74508"/>
        <dbReference type="ChEBI" id="CHEBI:74511"/>
        <dbReference type="EC" id="2.1.1.207"/>
    </reaction>
</comment>
<keyword evidence="5 6" id="KW-0819">tRNA processing</keyword>
<dbReference type="Pfam" id="PF00588">
    <property type="entry name" value="SpoU_methylase"/>
    <property type="match status" value="1"/>
</dbReference>
<dbReference type="GO" id="GO:0042802">
    <property type="term" value="F:identical protein binding"/>
    <property type="evidence" value="ECO:0007669"/>
    <property type="project" value="UniProtKB-ARBA"/>
</dbReference>
<keyword evidence="4 6" id="KW-0949">S-adenosyl-L-methionine</keyword>
<dbReference type="GO" id="GO:0002130">
    <property type="term" value="P:wobble position ribose methylation"/>
    <property type="evidence" value="ECO:0007669"/>
    <property type="project" value="TreeGrafter"/>
</dbReference>
<gene>
    <name evidence="6 8" type="primary">trmL</name>
    <name evidence="8" type="ORF">MoryE10_22290</name>
</gene>
<keyword evidence="1 6" id="KW-0963">Cytoplasm</keyword>
<proteinExistence type="inferred from homology"/>
<feature type="binding site" evidence="6">
    <location>
        <position position="100"/>
    </location>
    <ligand>
        <name>S-adenosyl-L-methionine</name>
        <dbReference type="ChEBI" id="CHEBI:59789"/>
    </ligand>
</feature>
<dbReference type="InterPro" id="IPR001537">
    <property type="entry name" value="SpoU_MeTrfase"/>
</dbReference>
<evidence type="ECO:0000256" key="3">
    <source>
        <dbReference type="ARBA" id="ARBA00022679"/>
    </source>
</evidence>
<dbReference type="GO" id="GO:0005737">
    <property type="term" value="C:cytoplasm"/>
    <property type="evidence" value="ECO:0007669"/>
    <property type="project" value="UniProtKB-SubCell"/>
</dbReference>
<organism evidence="8 9">
    <name type="scientific">Methylogaea oryzae</name>
    <dbReference type="NCBI Taxonomy" id="1295382"/>
    <lineage>
        <taxon>Bacteria</taxon>
        <taxon>Pseudomonadati</taxon>
        <taxon>Pseudomonadota</taxon>
        <taxon>Gammaproteobacteria</taxon>
        <taxon>Methylococcales</taxon>
        <taxon>Methylococcaceae</taxon>
        <taxon>Methylogaea</taxon>
    </lineage>
</organism>
<comment type="catalytic activity">
    <reaction evidence="6">
        <text>cytidine(34) in tRNA + S-adenosyl-L-methionine = 2'-O-methylcytidine(34) in tRNA + S-adenosyl-L-homocysteine + H(+)</text>
        <dbReference type="Rhea" id="RHEA:43084"/>
        <dbReference type="Rhea" id="RHEA-COMP:10331"/>
        <dbReference type="Rhea" id="RHEA-COMP:10332"/>
        <dbReference type="ChEBI" id="CHEBI:15378"/>
        <dbReference type="ChEBI" id="CHEBI:57856"/>
        <dbReference type="ChEBI" id="CHEBI:59789"/>
        <dbReference type="ChEBI" id="CHEBI:74495"/>
        <dbReference type="ChEBI" id="CHEBI:82748"/>
        <dbReference type="EC" id="2.1.1.207"/>
    </reaction>
</comment>
<feature type="binding site" evidence="6">
    <location>
        <position position="122"/>
    </location>
    <ligand>
        <name>S-adenosyl-L-methionine</name>
        <dbReference type="ChEBI" id="CHEBI:59789"/>
    </ligand>
</feature>
<dbReference type="GO" id="GO:0008175">
    <property type="term" value="F:tRNA methyltransferase activity"/>
    <property type="evidence" value="ECO:0007669"/>
    <property type="project" value="UniProtKB-UniRule"/>
</dbReference>
<dbReference type="FunFam" id="3.40.1280.10:FF:000002">
    <property type="entry name" value="Peptidylprolyl isomerase"/>
    <property type="match status" value="1"/>
</dbReference>
<dbReference type="HAMAP" id="MF_01885">
    <property type="entry name" value="tRNA_methyltr_TrmL"/>
    <property type="match status" value="1"/>
</dbReference>
<accession>A0A8D5AHM6</accession>
<dbReference type="EC" id="2.1.1.207" evidence="6"/>
<dbReference type="GO" id="GO:0008757">
    <property type="term" value="F:S-adenosylmethionine-dependent methyltransferase activity"/>
    <property type="evidence" value="ECO:0007669"/>
    <property type="project" value="UniProtKB-UniRule"/>
</dbReference>
<dbReference type="CDD" id="cd18094">
    <property type="entry name" value="SpoU-like_TrmL"/>
    <property type="match status" value="1"/>
</dbReference>
<dbReference type="RefSeq" id="WP_221047068.1">
    <property type="nucleotide sequence ID" value="NZ_AP019782.1"/>
</dbReference>
<evidence type="ECO:0000256" key="2">
    <source>
        <dbReference type="ARBA" id="ARBA00022603"/>
    </source>
</evidence>
<dbReference type="Proteomes" id="UP000824988">
    <property type="component" value="Chromosome"/>
</dbReference>
<evidence type="ECO:0000313" key="9">
    <source>
        <dbReference type="Proteomes" id="UP000824988"/>
    </source>
</evidence>
<dbReference type="InterPro" id="IPR016914">
    <property type="entry name" value="TrmL"/>
</dbReference>
<dbReference type="EMBL" id="AP019782">
    <property type="protein sequence ID" value="BBL71623.1"/>
    <property type="molecule type" value="Genomic_DNA"/>
</dbReference>